<name>A0ABY8B3L5_9BACL</name>
<feature type="region of interest" description="Disordered" evidence="1">
    <location>
        <begin position="44"/>
        <end position="96"/>
    </location>
</feature>
<keyword evidence="3" id="KW-1185">Reference proteome</keyword>
<feature type="compositionally biased region" description="Basic and acidic residues" evidence="1">
    <location>
        <begin position="54"/>
        <end position="65"/>
    </location>
</feature>
<evidence type="ECO:0000313" key="3">
    <source>
        <dbReference type="Proteomes" id="UP001219957"/>
    </source>
</evidence>
<dbReference type="EMBL" id="CP109617">
    <property type="protein sequence ID" value="WED56178.1"/>
    <property type="molecule type" value="Genomic_DNA"/>
</dbReference>
<sequence>MAERKVIKAFRDRTSDGQRFHVGELYEGDQERLDELSALGFLETVEEKPDSDDDKQQDKESEKVPEVIVEAPPEQAPEEEKPKAKRGRQKKDGDDA</sequence>
<proteinExistence type="predicted"/>
<gene>
    <name evidence="2" type="ORF">OE059_04785</name>
</gene>
<dbReference type="RefSeq" id="WP_275060480.1">
    <property type="nucleotide sequence ID" value="NZ_CP109617.1"/>
</dbReference>
<protein>
    <submittedName>
        <fullName evidence="2">Uncharacterized protein</fullName>
    </submittedName>
</protein>
<evidence type="ECO:0000256" key="1">
    <source>
        <dbReference type="SAM" id="MobiDB-lite"/>
    </source>
</evidence>
<evidence type="ECO:0000313" key="2">
    <source>
        <dbReference type="EMBL" id="WED56178.1"/>
    </source>
</evidence>
<accession>A0ABY8B3L5</accession>
<reference evidence="2 3" key="1">
    <citation type="submission" date="2022-10" db="EMBL/GenBank/DDBJ databases">
        <title>Complete genome sequence of Exiguobacterium profundum TSS-3 isolated from an extremely saline-alkaline spring located in Ixtapa, Chiapas-Mexico.</title>
        <authorList>
            <person name="Rincon-Rosales R."/>
            <person name="Rogel M.A."/>
            <person name="Rincon-Molina C.I."/>
            <person name="Guerrero G."/>
            <person name="Manzano-Gomez L.A."/>
            <person name="Lopez-Lopez A."/>
            <person name="Rincon Molina F.A."/>
            <person name="Martinez-Romero E."/>
        </authorList>
    </citation>
    <scope>NUCLEOTIDE SEQUENCE [LARGE SCALE GENOMIC DNA]</scope>
    <source>
        <strain evidence="2 3">TSS-3</strain>
    </source>
</reference>
<organism evidence="2 3">
    <name type="scientific">Exiguobacterium profundum</name>
    <dbReference type="NCBI Taxonomy" id="307643"/>
    <lineage>
        <taxon>Bacteria</taxon>
        <taxon>Bacillati</taxon>
        <taxon>Bacillota</taxon>
        <taxon>Bacilli</taxon>
        <taxon>Bacillales</taxon>
        <taxon>Bacillales Family XII. Incertae Sedis</taxon>
        <taxon>Exiguobacterium</taxon>
    </lineage>
</organism>
<dbReference type="Proteomes" id="UP001219957">
    <property type="component" value="Chromosome"/>
</dbReference>